<feature type="transmembrane region" description="Helical" evidence="8">
    <location>
        <begin position="104"/>
        <end position="126"/>
    </location>
</feature>
<dbReference type="Proteomes" id="UP000297565">
    <property type="component" value="Unassembled WGS sequence"/>
</dbReference>
<dbReference type="GO" id="GO:0015385">
    <property type="term" value="F:sodium:proton antiporter activity"/>
    <property type="evidence" value="ECO:0007669"/>
    <property type="project" value="TreeGrafter"/>
</dbReference>
<feature type="transmembrane region" description="Helical" evidence="8">
    <location>
        <begin position="49"/>
        <end position="68"/>
    </location>
</feature>
<comment type="subcellular location">
    <subcellularLocation>
        <location evidence="8">Cell inner membrane</location>
        <topology evidence="8">Multi-pass membrane protein</topology>
    </subcellularLocation>
    <subcellularLocation>
        <location evidence="1">Cell membrane</location>
        <topology evidence="1">Multi-pass membrane protein</topology>
    </subcellularLocation>
</comment>
<feature type="transmembrane region" description="Helical" evidence="8">
    <location>
        <begin position="347"/>
        <end position="367"/>
    </location>
</feature>
<dbReference type="InterPro" id="IPR011701">
    <property type="entry name" value="MFS"/>
</dbReference>
<dbReference type="InterPro" id="IPR036259">
    <property type="entry name" value="MFS_trans_sf"/>
</dbReference>
<feature type="transmembrane region" description="Helical" evidence="8">
    <location>
        <begin position="12"/>
        <end position="29"/>
    </location>
</feature>
<evidence type="ECO:0000256" key="2">
    <source>
        <dbReference type="ARBA" id="ARBA00006236"/>
    </source>
</evidence>
<feature type="transmembrane region" description="Helical" evidence="8">
    <location>
        <begin position="373"/>
        <end position="393"/>
    </location>
</feature>
<evidence type="ECO:0000313" key="10">
    <source>
        <dbReference type="EMBL" id="TEW30204.1"/>
    </source>
</evidence>
<evidence type="ECO:0000256" key="6">
    <source>
        <dbReference type="ARBA" id="ARBA00022989"/>
    </source>
</evidence>
<dbReference type="PANTHER" id="PTHR23502">
    <property type="entry name" value="MAJOR FACILITATOR SUPERFAMILY"/>
    <property type="match status" value="1"/>
</dbReference>
<keyword evidence="6 8" id="KW-1133">Transmembrane helix</keyword>
<keyword evidence="5 8" id="KW-0812">Transmembrane</keyword>
<keyword evidence="7 8" id="KW-0472">Membrane</keyword>
<dbReference type="InterPro" id="IPR004812">
    <property type="entry name" value="Efflux_drug-R_Bcr/CmlA"/>
</dbReference>
<feature type="transmembrane region" description="Helical" evidence="8">
    <location>
        <begin position="284"/>
        <end position="301"/>
    </location>
</feature>
<dbReference type="EMBL" id="SNRV01000007">
    <property type="protein sequence ID" value="TEW30204.1"/>
    <property type="molecule type" value="Genomic_DNA"/>
</dbReference>
<reference evidence="10 11" key="1">
    <citation type="submission" date="2019-03" db="EMBL/GenBank/DDBJ databases">
        <title>Horizontal Gene Transfer Machinery in Histophilus somni.</title>
        <authorList>
            <person name="Mostafa Nazari M."/>
            <person name="Liljebjelke K."/>
        </authorList>
    </citation>
    <scope>NUCLEOTIDE SEQUENCE [LARGE SCALE GENOMIC DNA]</scope>
    <source>
        <strain evidence="10 11">UOC-EPH-KLM-04</strain>
    </source>
</reference>
<keyword evidence="4" id="KW-1003">Cell membrane</keyword>
<dbReference type="AlphaFoldDB" id="A0AAX2S460"/>
<dbReference type="PROSITE" id="PS50850">
    <property type="entry name" value="MFS"/>
    <property type="match status" value="1"/>
</dbReference>
<dbReference type="GO" id="GO:1990961">
    <property type="term" value="P:xenobiotic detoxification by transmembrane export across the plasma membrane"/>
    <property type="evidence" value="ECO:0007669"/>
    <property type="project" value="InterPro"/>
</dbReference>
<sequence>MLNTQSKQNASFVFILTLGILSMLPPLGVDMYLPAFLNIAQDLKVSPEQVQHTLTFFTYGLAAGQLFWGPVGDSYGRKPVILLGVIVATITAFILTSINNIQNFTALRFIQGFFGAAPVVLSGALLRDLFSKNELSRMLSMITLVFMIAPLLAPIIGGNLMRFFHWHAIFYVISAMGMLSAVLVFYVIPETHKKENRIPLRLNIIARNFFSLWKQKEVLGYMFMSAFGFGGLFAFVTAGSIVYIGLYGIAVENFGYFFMLNIGVMIIASFMNGRLVFKVGAERMLQVGLMVQFIAGLWLAFVAFFDLGFWSMAIGVAFFVGQNPLISSNAMTSILEKFPTMAGTSNSMVGSVRFGMGAIVGTIVALFEMKTAAPMLLTMTICSLLAVSCYYFLTYRHLKK</sequence>
<dbReference type="Pfam" id="PF07690">
    <property type="entry name" value="MFS_1"/>
    <property type="match status" value="1"/>
</dbReference>
<evidence type="ECO:0000259" key="9">
    <source>
        <dbReference type="PROSITE" id="PS50850"/>
    </source>
</evidence>
<evidence type="ECO:0000256" key="4">
    <source>
        <dbReference type="ARBA" id="ARBA00022475"/>
    </source>
</evidence>
<evidence type="ECO:0000256" key="1">
    <source>
        <dbReference type="ARBA" id="ARBA00004651"/>
    </source>
</evidence>
<feature type="transmembrane region" description="Helical" evidence="8">
    <location>
        <begin position="256"/>
        <end position="277"/>
    </location>
</feature>
<dbReference type="InterPro" id="IPR020846">
    <property type="entry name" value="MFS_dom"/>
</dbReference>
<feature type="transmembrane region" description="Helical" evidence="8">
    <location>
        <begin position="80"/>
        <end position="98"/>
    </location>
</feature>
<evidence type="ECO:0000256" key="5">
    <source>
        <dbReference type="ARBA" id="ARBA00022692"/>
    </source>
</evidence>
<comment type="similarity">
    <text evidence="2 8">Belongs to the major facilitator superfamily. Bcr/CmlA family.</text>
</comment>
<dbReference type="FunFam" id="1.20.1720.10:FF:000005">
    <property type="entry name" value="Bcr/CflA family efflux transporter"/>
    <property type="match status" value="1"/>
</dbReference>
<feature type="domain" description="Major facilitator superfamily (MFS) profile" evidence="9">
    <location>
        <begin position="14"/>
        <end position="398"/>
    </location>
</feature>
<dbReference type="Gene3D" id="1.20.1720.10">
    <property type="entry name" value="Multidrug resistance protein D"/>
    <property type="match status" value="1"/>
</dbReference>
<evidence type="ECO:0000256" key="8">
    <source>
        <dbReference type="RuleBase" id="RU365088"/>
    </source>
</evidence>
<protein>
    <recommendedName>
        <fullName evidence="8">Bcr/CflA family efflux transporter</fullName>
    </recommendedName>
</protein>
<keyword evidence="8" id="KW-0997">Cell inner membrane</keyword>
<dbReference type="SUPFAM" id="SSF103473">
    <property type="entry name" value="MFS general substrate transporter"/>
    <property type="match status" value="1"/>
</dbReference>
<feature type="transmembrane region" description="Helical" evidence="8">
    <location>
        <begin position="138"/>
        <end position="156"/>
    </location>
</feature>
<dbReference type="CDD" id="cd17320">
    <property type="entry name" value="MFS_MdfA_MDR_like"/>
    <property type="match status" value="1"/>
</dbReference>
<dbReference type="RefSeq" id="WP_132994817.1">
    <property type="nucleotide sequence ID" value="NZ_JAHSQJ010000006.1"/>
</dbReference>
<accession>A0AAX2S460</accession>
<evidence type="ECO:0000313" key="11">
    <source>
        <dbReference type="Proteomes" id="UP000297565"/>
    </source>
</evidence>
<gene>
    <name evidence="10" type="ORF">E2R48_04475</name>
</gene>
<dbReference type="PANTHER" id="PTHR23502:SF132">
    <property type="entry name" value="POLYAMINE TRANSPORTER 2-RELATED"/>
    <property type="match status" value="1"/>
</dbReference>
<evidence type="ECO:0000256" key="3">
    <source>
        <dbReference type="ARBA" id="ARBA00022448"/>
    </source>
</evidence>
<feature type="transmembrane region" description="Helical" evidence="8">
    <location>
        <begin position="307"/>
        <end position="326"/>
    </location>
</feature>
<dbReference type="GO" id="GO:0042910">
    <property type="term" value="F:xenobiotic transmembrane transporter activity"/>
    <property type="evidence" value="ECO:0007669"/>
    <property type="project" value="InterPro"/>
</dbReference>
<comment type="caution">
    <text evidence="10">The sequence shown here is derived from an EMBL/GenBank/DDBJ whole genome shotgun (WGS) entry which is preliminary data.</text>
</comment>
<evidence type="ECO:0000256" key="7">
    <source>
        <dbReference type="ARBA" id="ARBA00023136"/>
    </source>
</evidence>
<feature type="transmembrane region" description="Helical" evidence="8">
    <location>
        <begin position="168"/>
        <end position="188"/>
    </location>
</feature>
<proteinExistence type="inferred from homology"/>
<dbReference type="GO" id="GO:0005886">
    <property type="term" value="C:plasma membrane"/>
    <property type="evidence" value="ECO:0007669"/>
    <property type="project" value="UniProtKB-SubCell"/>
</dbReference>
<name>A0AAX2S460_HISSO</name>
<feature type="transmembrane region" description="Helical" evidence="8">
    <location>
        <begin position="218"/>
        <end position="244"/>
    </location>
</feature>
<keyword evidence="3 8" id="KW-0813">Transport</keyword>
<dbReference type="NCBIfam" id="TIGR00710">
    <property type="entry name" value="efflux_Bcr_CflA"/>
    <property type="match status" value="1"/>
</dbReference>
<organism evidence="10 11">
    <name type="scientific">Histophilus somni</name>
    <name type="common">Haemophilus somnus</name>
    <dbReference type="NCBI Taxonomy" id="731"/>
    <lineage>
        <taxon>Bacteria</taxon>
        <taxon>Pseudomonadati</taxon>
        <taxon>Pseudomonadota</taxon>
        <taxon>Gammaproteobacteria</taxon>
        <taxon>Pasteurellales</taxon>
        <taxon>Pasteurellaceae</taxon>
        <taxon>Histophilus</taxon>
    </lineage>
</organism>
<dbReference type="NCBIfam" id="NF008314">
    <property type="entry name" value="PRK11102.1"/>
    <property type="match status" value="1"/>
</dbReference>